<dbReference type="SUPFAM" id="SSF46689">
    <property type="entry name" value="Homeodomain-like"/>
    <property type="match status" value="1"/>
</dbReference>
<evidence type="ECO:0000313" key="6">
    <source>
        <dbReference type="Proteomes" id="UP001519287"/>
    </source>
</evidence>
<reference evidence="5 6" key="1">
    <citation type="submission" date="2021-03" db="EMBL/GenBank/DDBJ databases">
        <title>Genomic Encyclopedia of Type Strains, Phase IV (KMG-IV): sequencing the most valuable type-strain genomes for metagenomic binning, comparative biology and taxonomic classification.</title>
        <authorList>
            <person name="Goeker M."/>
        </authorList>
    </citation>
    <scope>NUCLEOTIDE SEQUENCE [LARGE SCALE GENOMIC DNA]</scope>
    <source>
        <strain evidence="5 6">DSM 26048</strain>
    </source>
</reference>
<dbReference type="Gene3D" id="1.10.10.60">
    <property type="entry name" value="Homeodomain-like"/>
    <property type="match status" value="1"/>
</dbReference>
<dbReference type="PRINTS" id="PR00032">
    <property type="entry name" value="HTHARAC"/>
</dbReference>
<name>A0ABS4J059_9BACL</name>
<protein>
    <submittedName>
        <fullName evidence="5">YesN/AraC family two-component response regulator</fullName>
    </submittedName>
</protein>
<organism evidence="5 6">
    <name type="scientific">Paenibacillus eucommiae</name>
    <dbReference type="NCBI Taxonomy" id="1355755"/>
    <lineage>
        <taxon>Bacteria</taxon>
        <taxon>Bacillati</taxon>
        <taxon>Bacillota</taxon>
        <taxon>Bacilli</taxon>
        <taxon>Bacillales</taxon>
        <taxon>Paenibacillaceae</taxon>
        <taxon>Paenibacillus</taxon>
    </lineage>
</organism>
<evidence type="ECO:0000256" key="2">
    <source>
        <dbReference type="ARBA" id="ARBA00023125"/>
    </source>
</evidence>
<keyword evidence="6" id="KW-1185">Reference proteome</keyword>
<evidence type="ECO:0000313" key="5">
    <source>
        <dbReference type="EMBL" id="MBP1993193.1"/>
    </source>
</evidence>
<dbReference type="Pfam" id="PF00165">
    <property type="entry name" value="HTH_AraC"/>
    <property type="match status" value="1"/>
</dbReference>
<evidence type="ECO:0000256" key="3">
    <source>
        <dbReference type="ARBA" id="ARBA00023163"/>
    </source>
</evidence>
<evidence type="ECO:0000256" key="1">
    <source>
        <dbReference type="ARBA" id="ARBA00023015"/>
    </source>
</evidence>
<dbReference type="InterPro" id="IPR020449">
    <property type="entry name" value="Tscrpt_reg_AraC-type_HTH"/>
</dbReference>
<dbReference type="EMBL" id="JAGGLB010000017">
    <property type="protein sequence ID" value="MBP1993193.1"/>
    <property type="molecule type" value="Genomic_DNA"/>
</dbReference>
<keyword evidence="1" id="KW-0805">Transcription regulation</keyword>
<sequence>MSTLALQDPLSKVYEVTFQVSYQKYAHFSRIFRKYTGYSPTEYRKITGNN</sequence>
<dbReference type="RefSeq" id="WP_209974822.1">
    <property type="nucleotide sequence ID" value="NZ_JAGGLB010000017.1"/>
</dbReference>
<dbReference type="PROSITE" id="PS01124">
    <property type="entry name" value="HTH_ARAC_FAMILY_2"/>
    <property type="match status" value="1"/>
</dbReference>
<dbReference type="InterPro" id="IPR009057">
    <property type="entry name" value="Homeodomain-like_sf"/>
</dbReference>
<evidence type="ECO:0000259" key="4">
    <source>
        <dbReference type="PROSITE" id="PS01124"/>
    </source>
</evidence>
<proteinExistence type="predicted"/>
<dbReference type="InterPro" id="IPR018060">
    <property type="entry name" value="HTH_AraC"/>
</dbReference>
<keyword evidence="2" id="KW-0238">DNA-binding</keyword>
<gene>
    <name evidence="5" type="ORF">J2Z66_004810</name>
</gene>
<dbReference type="Proteomes" id="UP001519287">
    <property type="component" value="Unassembled WGS sequence"/>
</dbReference>
<feature type="domain" description="HTH araC/xylS-type" evidence="4">
    <location>
        <begin position="1"/>
        <end position="46"/>
    </location>
</feature>
<keyword evidence="3" id="KW-0804">Transcription</keyword>
<accession>A0ABS4J059</accession>
<comment type="caution">
    <text evidence="5">The sequence shown here is derived from an EMBL/GenBank/DDBJ whole genome shotgun (WGS) entry which is preliminary data.</text>
</comment>